<proteinExistence type="predicted"/>
<dbReference type="AlphaFoldDB" id="A0A4Y2AGM1"/>
<evidence type="ECO:0000313" key="2">
    <source>
        <dbReference type="Proteomes" id="UP000499080"/>
    </source>
</evidence>
<sequence>MAALPAFHSPLRHRLQNTQGRAINTILFTMVGTHGKKTDQRKQFMRQGSPSASLGVGIEGGREVEEKGGLILGYKKDPVRHENIISLVSLLVACDDMPDPPSSTNDECQSRYAFSACRQAEDNKKFFGERKRYFRDPFSENALPYRGVRSIARVSPHNKKEN</sequence>
<accession>A0A4Y2AGM1</accession>
<dbReference type="Proteomes" id="UP000499080">
    <property type="component" value="Unassembled WGS sequence"/>
</dbReference>
<organism evidence="1 2">
    <name type="scientific">Araneus ventricosus</name>
    <name type="common">Orbweaver spider</name>
    <name type="synonym">Epeira ventricosa</name>
    <dbReference type="NCBI Taxonomy" id="182803"/>
    <lineage>
        <taxon>Eukaryota</taxon>
        <taxon>Metazoa</taxon>
        <taxon>Ecdysozoa</taxon>
        <taxon>Arthropoda</taxon>
        <taxon>Chelicerata</taxon>
        <taxon>Arachnida</taxon>
        <taxon>Araneae</taxon>
        <taxon>Araneomorphae</taxon>
        <taxon>Entelegynae</taxon>
        <taxon>Araneoidea</taxon>
        <taxon>Araneidae</taxon>
        <taxon>Araneus</taxon>
    </lineage>
</organism>
<protein>
    <submittedName>
        <fullName evidence="1">Uncharacterized protein</fullName>
    </submittedName>
</protein>
<comment type="caution">
    <text evidence="1">The sequence shown here is derived from an EMBL/GenBank/DDBJ whole genome shotgun (WGS) entry which is preliminary data.</text>
</comment>
<evidence type="ECO:0000313" key="1">
    <source>
        <dbReference type="EMBL" id="GBL78948.1"/>
    </source>
</evidence>
<name>A0A4Y2AGM1_ARAVE</name>
<gene>
    <name evidence="1" type="ORF">AVEN_48916_1</name>
</gene>
<keyword evidence="2" id="KW-1185">Reference proteome</keyword>
<reference evidence="1 2" key="1">
    <citation type="journal article" date="2019" name="Sci. Rep.">
        <title>Orb-weaving spider Araneus ventricosus genome elucidates the spidroin gene catalogue.</title>
        <authorList>
            <person name="Kono N."/>
            <person name="Nakamura H."/>
            <person name="Ohtoshi R."/>
            <person name="Moran D.A.P."/>
            <person name="Shinohara A."/>
            <person name="Yoshida Y."/>
            <person name="Fujiwara M."/>
            <person name="Mori M."/>
            <person name="Tomita M."/>
            <person name="Arakawa K."/>
        </authorList>
    </citation>
    <scope>NUCLEOTIDE SEQUENCE [LARGE SCALE GENOMIC DNA]</scope>
</reference>
<dbReference type="EMBL" id="BGPR01000017">
    <property type="protein sequence ID" value="GBL78948.1"/>
    <property type="molecule type" value="Genomic_DNA"/>
</dbReference>